<dbReference type="GeneID" id="50019130"/>
<dbReference type="KEGG" id="sep:SE_0729"/>
<feature type="domain" description="IDEAL" evidence="1">
    <location>
        <begin position="27"/>
        <end position="63"/>
    </location>
</feature>
<sequence length="72" mass="8420">MNHNTEVKYTTLEDFVMTVNDLGVELVIEEALRNARKAKLKLLIDEALINKNENDFIQYTNEFKQLEAFLSE</sequence>
<organism evidence="2 3">
    <name type="scientific">Staphylococcus epidermidis (strain ATCC 12228 / FDA PCI 1200)</name>
    <dbReference type="NCBI Taxonomy" id="176280"/>
    <lineage>
        <taxon>Bacteria</taxon>
        <taxon>Bacillati</taxon>
        <taxon>Bacillota</taxon>
        <taxon>Bacilli</taxon>
        <taxon>Bacillales</taxon>
        <taxon>Staphylococcaceae</taxon>
        <taxon>Staphylococcus</taxon>
    </lineage>
</organism>
<dbReference type="RefSeq" id="WP_001829292.1">
    <property type="nucleotide sequence ID" value="NC_004461.1"/>
</dbReference>
<reference evidence="2 3" key="1">
    <citation type="journal article" date="2003" name="Mol. Microbiol.">
        <title>Genome-based analysis of virulence genes in a non-biofilm-forming Staphylococcus epidermidis strain (ATCC 12228).</title>
        <authorList>
            <person name="Zhang Y.Q."/>
            <person name="Ren S.X."/>
            <person name="Li H.L."/>
            <person name="Wang Y.X."/>
            <person name="Fu G."/>
            <person name="Yang J."/>
            <person name="Qin Z.Q."/>
            <person name="Miao Y.G."/>
            <person name="Wang W.Y."/>
            <person name="Chen R.S."/>
            <person name="Shen Y."/>
            <person name="Chen Z."/>
            <person name="Yuan Z.H."/>
            <person name="Zhao G.P."/>
            <person name="Qu D."/>
            <person name="Danchin A."/>
            <person name="Wen Y.M."/>
        </authorList>
    </citation>
    <scope>NUCLEOTIDE SEQUENCE [LARGE SCALE GENOMIC DNA]</scope>
    <source>
        <strain evidence="3">ATCC 12228 / FDA PCI 1200</strain>
    </source>
</reference>
<dbReference type="InterPro" id="IPR027393">
    <property type="entry name" value="Virus_scaffolding_prot_C"/>
</dbReference>
<dbReference type="Gene3D" id="4.10.810.10">
    <property type="entry name" value="Virus Scaffolding Protein, Chain A"/>
    <property type="match status" value="1"/>
</dbReference>
<name>A0A0H2VFT5_STAES</name>
<dbReference type="EMBL" id="AE015929">
    <property type="protein sequence ID" value="AAO04326.1"/>
    <property type="molecule type" value="Genomic_DNA"/>
</dbReference>
<dbReference type="OrthoDB" id="2418442at2"/>
<gene>
    <name evidence="2" type="ordered locus">SE_0729</name>
</gene>
<dbReference type="SMART" id="SM00914">
    <property type="entry name" value="IDEAL"/>
    <property type="match status" value="1"/>
</dbReference>
<protein>
    <recommendedName>
        <fullName evidence="1">IDEAL domain-containing protein</fullName>
    </recommendedName>
</protein>
<evidence type="ECO:0000313" key="3">
    <source>
        <dbReference type="Proteomes" id="UP000001411"/>
    </source>
</evidence>
<evidence type="ECO:0000259" key="1">
    <source>
        <dbReference type="SMART" id="SM00914"/>
    </source>
</evidence>
<dbReference type="eggNOG" id="ENOG5030PU4">
    <property type="taxonomic scope" value="Bacteria"/>
</dbReference>
<dbReference type="Pfam" id="PF08858">
    <property type="entry name" value="IDEAL"/>
    <property type="match status" value="1"/>
</dbReference>
<dbReference type="Proteomes" id="UP000001411">
    <property type="component" value="Chromosome"/>
</dbReference>
<accession>A0A0H2VFT5</accession>
<dbReference type="PATRIC" id="fig|176280.10.peg.703"/>
<dbReference type="HOGENOM" id="CLU_2720385_0_0_9"/>
<dbReference type="AlphaFoldDB" id="A0A0H2VFT5"/>
<dbReference type="InterPro" id="IPR014957">
    <property type="entry name" value="IDEAL_dom"/>
</dbReference>
<evidence type="ECO:0000313" key="2">
    <source>
        <dbReference type="EMBL" id="AAO04326.1"/>
    </source>
</evidence>
<proteinExistence type="predicted"/>